<reference evidence="3" key="1">
    <citation type="submission" date="2022-11" db="UniProtKB">
        <authorList>
            <consortium name="WormBaseParasite"/>
        </authorList>
    </citation>
    <scope>IDENTIFICATION</scope>
</reference>
<feature type="region of interest" description="Disordered" evidence="1">
    <location>
        <begin position="1"/>
        <end position="25"/>
    </location>
</feature>
<evidence type="ECO:0000256" key="1">
    <source>
        <dbReference type="SAM" id="MobiDB-lite"/>
    </source>
</evidence>
<protein>
    <submittedName>
        <fullName evidence="3">Uncharacterized protein</fullName>
    </submittedName>
</protein>
<accession>A0A915CRT0</accession>
<proteinExistence type="predicted"/>
<name>A0A915CRT0_9BILA</name>
<dbReference type="AlphaFoldDB" id="A0A915CRT0"/>
<organism evidence="2 3">
    <name type="scientific">Ditylenchus dipsaci</name>
    <dbReference type="NCBI Taxonomy" id="166011"/>
    <lineage>
        <taxon>Eukaryota</taxon>
        <taxon>Metazoa</taxon>
        <taxon>Ecdysozoa</taxon>
        <taxon>Nematoda</taxon>
        <taxon>Chromadorea</taxon>
        <taxon>Rhabditida</taxon>
        <taxon>Tylenchina</taxon>
        <taxon>Tylenchomorpha</taxon>
        <taxon>Sphaerularioidea</taxon>
        <taxon>Anguinidae</taxon>
        <taxon>Anguininae</taxon>
        <taxon>Ditylenchus</taxon>
    </lineage>
</organism>
<dbReference type="Proteomes" id="UP000887574">
    <property type="component" value="Unplaced"/>
</dbReference>
<evidence type="ECO:0000313" key="3">
    <source>
        <dbReference type="WBParaSite" id="jg11796"/>
    </source>
</evidence>
<feature type="compositionally biased region" description="Acidic residues" evidence="1">
    <location>
        <begin position="1"/>
        <end position="17"/>
    </location>
</feature>
<evidence type="ECO:0000313" key="2">
    <source>
        <dbReference type="Proteomes" id="UP000887574"/>
    </source>
</evidence>
<sequence>MSSESEEEVDVFGDSSDESNGVSMEGDRKEAIQRCCFFHFSYSLSKNLKSLGLLKKCNREAPFQAYIREFRILPLLPMRDVSLAFENLSDLTLRHRSQFQDVLDSQIFCVT</sequence>
<dbReference type="WBParaSite" id="jg11796">
    <property type="protein sequence ID" value="jg11796"/>
    <property type="gene ID" value="jg11796"/>
</dbReference>
<keyword evidence="2" id="KW-1185">Reference proteome</keyword>